<reference evidence="2" key="1">
    <citation type="submission" date="2011-06" db="EMBL/GenBank/DDBJ databases">
        <authorList>
            <consortium name="US DOE Joint Genome Institute (JGI-PGF)"/>
            <person name="Lucas S."/>
            <person name="Han J."/>
            <person name="Lapidus A."/>
            <person name="Cheng J.-F."/>
            <person name="Goodwin L."/>
            <person name="Pitluck S."/>
            <person name="Peters L."/>
            <person name="Land M.L."/>
            <person name="Hauser L."/>
            <person name="Vogl K."/>
            <person name="Liu Z."/>
            <person name="Overmann J."/>
            <person name="Frigaard N.-U."/>
            <person name="Bryant D.A."/>
            <person name="Woyke T.J."/>
        </authorList>
    </citation>
    <scope>NUCLEOTIDE SEQUENCE [LARGE SCALE GENOMIC DNA]</scope>
    <source>
        <strain evidence="2">970</strain>
    </source>
</reference>
<organism evidence="1 2">
    <name type="scientific">Thiorhodovibrio frisius</name>
    <dbReference type="NCBI Taxonomy" id="631362"/>
    <lineage>
        <taxon>Bacteria</taxon>
        <taxon>Pseudomonadati</taxon>
        <taxon>Pseudomonadota</taxon>
        <taxon>Gammaproteobacteria</taxon>
        <taxon>Chromatiales</taxon>
        <taxon>Chromatiaceae</taxon>
        <taxon>Thiorhodovibrio</taxon>
    </lineage>
</organism>
<evidence type="ECO:0000313" key="2">
    <source>
        <dbReference type="Proteomes" id="UP000002964"/>
    </source>
</evidence>
<reference evidence="1 2" key="2">
    <citation type="submission" date="2011-11" db="EMBL/GenBank/DDBJ databases">
        <authorList>
            <consortium name="US DOE Joint Genome Institute"/>
            <person name="Lucas S."/>
            <person name="Han J."/>
            <person name="Lapidus A."/>
            <person name="Cheng J.-F."/>
            <person name="Goodwin L."/>
            <person name="Pitluck S."/>
            <person name="Peters L."/>
            <person name="Ovchinnikova G."/>
            <person name="Zhang X."/>
            <person name="Detter J.C."/>
            <person name="Han C."/>
            <person name="Tapia R."/>
            <person name="Land M."/>
            <person name="Hauser L."/>
            <person name="Kyrpides N."/>
            <person name="Ivanova N."/>
            <person name="Pagani I."/>
            <person name="Vogl K."/>
            <person name="Liu Z."/>
            <person name="Overmann J."/>
            <person name="Frigaard N.-U."/>
            <person name="Bryant D."/>
            <person name="Woyke T."/>
        </authorList>
    </citation>
    <scope>NUCLEOTIDE SEQUENCE [LARGE SCALE GENOMIC DNA]</scope>
    <source>
        <strain evidence="1 2">970</strain>
    </source>
</reference>
<dbReference type="STRING" id="631362.Thi970DRAFT_01886"/>
<dbReference type="AlphaFoldDB" id="H8Z2T0"/>
<gene>
    <name evidence="1" type="ORF">Thi970DRAFT_01886</name>
</gene>
<sequence>MAEKKQLQPSKLLQLFFLTSGPRYFFPNIYHGQSFALVKLKS</sequence>
<accession>H8Z2T0</accession>
<evidence type="ECO:0000313" key="1">
    <source>
        <dbReference type="EMBL" id="EIC21666.1"/>
    </source>
</evidence>
<proteinExistence type="predicted"/>
<protein>
    <submittedName>
        <fullName evidence="1">Uncharacterized protein</fullName>
    </submittedName>
</protein>
<dbReference type="EMBL" id="JH603169">
    <property type="protein sequence ID" value="EIC21666.1"/>
    <property type="molecule type" value="Genomic_DNA"/>
</dbReference>
<dbReference type="Proteomes" id="UP000002964">
    <property type="component" value="Unassembled WGS sequence"/>
</dbReference>
<keyword evidence="2" id="KW-1185">Reference proteome</keyword>
<dbReference type="HOGENOM" id="CLU_3259160_0_0_6"/>
<name>H8Z2T0_9GAMM</name>